<evidence type="ECO:0000313" key="3">
    <source>
        <dbReference type="Proteomes" id="UP000001431"/>
    </source>
</evidence>
<name>A3MX36_PYRCJ</name>
<dbReference type="STRING" id="410359.Pcal_1786"/>
<gene>
    <name evidence="2" type="ordered locus">Pcal_1786</name>
</gene>
<evidence type="ECO:0000256" key="1">
    <source>
        <dbReference type="SAM" id="Coils"/>
    </source>
</evidence>
<dbReference type="OrthoDB" id="28762at2157"/>
<dbReference type="AlphaFoldDB" id="A3MX36"/>
<dbReference type="GeneID" id="4908197"/>
<dbReference type="HOGENOM" id="CLU_2103649_0_0_2"/>
<reference evidence="2" key="1">
    <citation type="submission" date="2007-02" db="EMBL/GenBank/DDBJ databases">
        <title>Complete sequence of Pyrobaculum calidifontis JCM 11548.</title>
        <authorList>
            <consortium name="US DOE Joint Genome Institute"/>
            <person name="Copeland A."/>
            <person name="Lucas S."/>
            <person name="Lapidus A."/>
            <person name="Barry K."/>
            <person name="Glavina del Rio T."/>
            <person name="Dalin E."/>
            <person name="Tice H."/>
            <person name="Pitluck S."/>
            <person name="Chain P."/>
            <person name="Malfatti S."/>
            <person name="Shin M."/>
            <person name="Vergez L."/>
            <person name="Schmutz J."/>
            <person name="Larimer F."/>
            <person name="Land M."/>
            <person name="Hauser L."/>
            <person name="Kyrpides N."/>
            <person name="Mikhailova N."/>
            <person name="Cozen A.E."/>
            <person name="Fitz-Gibbon S.T."/>
            <person name="House C.H."/>
            <person name="Saltikov C."/>
            <person name="Lowe T.M."/>
            <person name="Richardson P."/>
        </authorList>
    </citation>
    <scope>NUCLEOTIDE SEQUENCE [LARGE SCALE GENOMIC DNA]</scope>
    <source>
        <strain evidence="2">JCM 11548</strain>
    </source>
</reference>
<protein>
    <submittedName>
        <fullName evidence="2">Uncharacterized protein</fullName>
    </submittedName>
</protein>
<dbReference type="eggNOG" id="arCOG05665">
    <property type="taxonomic scope" value="Archaea"/>
</dbReference>
<feature type="coiled-coil region" evidence="1">
    <location>
        <begin position="58"/>
        <end position="105"/>
    </location>
</feature>
<keyword evidence="1" id="KW-0175">Coiled coil</keyword>
<dbReference type="EMBL" id="CP000561">
    <property type="protein sequence ID" value="ABO09203.1"/>
    <property type="molecule type" value="Genomic_DNA"/>
</dbReference>
<dbReference type="Proteomes" id="UP000001431">
    <property type="component" value="Chromosome"/>
</dbReference>
<evidence type="ECO:0000313" key="2">
    <source>
        <dbReference type="EMBL" id="ABO09203.1"/>
    </source>
</evidence>
<proteinExistence type="predicted"/>
<organism evidence="2 3">
    <name type="scientific">Pyrobaculum calidifontis (strain DSM 21063 / JCM 11548 / VA1)</name>
    <dbReference type="NCBI Taxonomy" id="410359"/>
    <lineage>
        <taxon>Archaea</taxon>
        <taxon>Thermoproteota</taxon>
        <taxon>Thermoprotei</taxon>
        <taxon>Thermoproteales</taxon>
        <taxon>Thermoproteaceae</taxon>
        <taxon>Pyrobaculum</taxon>
    </lineage>
</organism>
<accession>A3MX36</accession>
<keyword evidence="3" id="KW-1185">Reference proteome</keyword>
<sequence>MEVDYLIERLGKYLGGIDVEKVKASLVQSSDAAFRILGLDSEPVDVSALECRRVATFLEVYKEEEKRLRALYRELKALGISPSDLETLRRRIKAAKRNVKIYRDMAKRCSSQVSIFTSQTPELQSSK</sequence>
<dbReference type="KEGG" id="pcl:Pcal_1786"/>
<dbReference type="RefSeq" id="WP_011850462.1">
    <property type="nucleotide sequence ID" value="NC_009073.1"/>
</dbReference>